<feature type="region of interest" description="Disordered" evidence="18">
    <location>
        <begin position="1"/>
        <end position="37"/>
    </location>
</feature>
<feature type="transmembrane region" description="Helical" evidence="19">
    <location>
        <begin position="416"/>
        <end position="433"/>
    </location>
</feature>
<dbReference type="GO" id="GO:0005886">
    <property type="term" value="C:plasma membrane"/>
    <property type="evidence" value="ECO:0007669"/>
    <property type="project" value="UniProtKB-SubCell"/>
</dbReference>
<evidence type="ECO:0000256" key="16">
    <source>
        <dbReference type="PIRSR" id="PIRSR603915-2"/>
    </source>
</evidence>
<comment type="similarity">
    <text evidence="3">Belongs to the polycystin family.</text>
</comment>
<dbReference type="InterPro" id="IPR003915">
    <property type="entry name" value="PKD_2"/>
</dbReference>
<sequence>MFKTKSDEKDKREKTPDEHEQTKLEDKRSAVQNKVADKVPGKEKRLRIRKPKWITRSMAEELSREDILRATCFEFLIYLTFVICVCISVMGTRSSYNYYLAKSLSVQFVEKDFNTINGFTITFSQICSATDLWMYLENHFVPSIFWEHTYDREDKEEYQHEMNIMYENKILGVPRIRQVKVRNDSCEVHDYFRRYFITCYDTYESGDKDKNDFGPGQPTAWTYSSAKETKSLWYWGQVSTYGGDGFYVDLLRDRNGTRQIIQDLKENMWIQRGTRAIFIDFTVYNANMNLFAVCKFVFELPPVGGVLTKAEIHSMKLLRFLKKWDYIVLWCELASYVLMLYYLSEEIREMIHFKLHYILKFWNYVDLSIIGCAIAGGTMSLLEYMEVPRAMRALNENPDQYANVEYLAFINTSKSNLFAIMLFLVIMKAFKYLNFNRTMGQLNSTLKQCSKDVIGFSLMFFIVFFAFSELGYLLFGSAVENFSSFGLAMFTLLRTILGDFNYDELERADRVLAPIYFLSYIFLVFFVLMNMFLAIINDTYNDVKTEIAIAPDEMQMTEFLRNNLYKLLRKIGVKKNIDTTATKSEINATVRQIRAVLLKCGFNFLEIEMFFARYGVNPMADVKVNDVEDLIHDLEIGVAADDQQKGRSLTPEILHRQQEKLEQLDKTLGELVEQVKLLLERLDRMETVKKVRRA</sequence>
<evidence type="ECO:0000256" key="14">
    <source>
        <dbReference type="ARBA" id="ARBA00023303"/>
    </source>
</evidence>
<evidence type="ECO:0000256" key="9">
    <source>
        <dbReference type="ARBA" id="ARBA00023065"/>
    </source>
</evidence>
<evidence type="ECO:0000256" key="18">
    <source>
        <dbReference type="SAM" id="MobiDB-lite"/>
    </source>
</evidence>
<keyword evidence="8 17" id="KW-0175">Coiled coil</keyword>
<evidence type="ECO:0000256" key="2">
    <source>
        <dbReference type="ARBA" id="ARBA00004651"/>
    </source>
</evidence>
<keyword evidence="7 19" id="KW-1133">Transmembrane helix</keyword>
<keyword evidence="15" id="KW-0106">Calcium</keyword>
<proteinExistence type="inferred from homology"/>
<keyword evidence="15" id="KW-0479">Metal-binding</keyword>
<feature type="transmembrane region" description="Helical" evidence="19">
    <location>
        <begin position="364"/>
        <end position="382"/>
    </location>
</feature>
<feature type="transmembrane region" description="Helical" evidence="19">
    <location>
        <begin position="67"/>
        <end position="90"/>
    </location>
</feature>
<evidence type="ECO:0000256" key="3">
    <source>
        <dbReference type="ARBA" id="ARBA00007200"/>
    </source>
</evidence>
<evidence type="ECO:0000313" key="23">
    <source>
        <dbReference type="Proteomes" id="UP000410492"/>
    </source>
</evidence>
<dbReference type="GO" id="GO:0050982">
    <property type="term" value="P:detection of mechanical stimulus"/>
    <property type="evidence" value="ECO:0007669"/>
    <property type="project" value="TreeGrafter"/>
</dbReference>
<dbReference type="SUPFAM" id="SSF81324">
    <property type="entry name" value="Voltage-gated potassium channels"/>
    <property type="match status" value="1"/>
</dbReference>
<keyword evidence="14 15" id="KW-0407">Ion channel</keyword>
<evidence type="ECO:0000256" key="4">
    <source>
        <dbReference type="ARBA" id="ARBA00022448"/>
    </source>
</evidence>
<reference evidence="22 23" key="1">
    <citation type="submission" date="2019-01" db="EMBL/GenBank/DDBJ databases">
        <authorList>
            <person name="Sayadi A."/>
        </authorList>
    </citation>
    <scope>NUCLEOTIDE SEQUENCE [LARGE SCALE GENOMIC DNA]</scope>
</reference>
<evidence type="ECO:0000313" key="22">
    <source>
        <dbReference type="EMBL" id="VEN47218.1"/>
    </source>
</evidence>
<keyword evidence="5" id="KW-1003">Cell membrane</keyword>
<feature type="domain" description="Polycystin" evidence="21">
    <location>
        <begin position="123"/>
        <end position="318"/>
    </location>
</feature>
<dbReference type="PANTHER" id="PTHR10877">
    <property type="entry name" value="POLYCYSTIN FAMILY MEMBER"/>
    <property type="match status" value="1"/>
</dbReference>
<evidence type="ECO:0000256" key="5">
    <source>
        <dbReference type="ARBA" id="ARBA00022475"/>
    </source>
</evidence>
<dbReference type="EMBL" id="CAACVG010007818">
    <property type="protein sequence ID" value="VEN47218.1"/>
    <property type="molecule type" value="Genomic_DNA"/>
</dbReference>
<keyword evidence="12" id="KW-0325">Glycoprotein</keyword>
<keyword evidence="4" id="KW-0813">Transport</keyword>
<comment type="subcellular location">
    <subcellularLocation>
        <location evidence="2">Cell membrane</location>
        <topology evidence="2">Multi-pass membrane protein</topology>
    </subcellularLocation>
    <subcellularLocation>
        <location evidence="1">Cell projection</location>
        <location evidence="1">Cilium</location>
    </subcellularLocation>
</comment>
<dbReference type="GO" id="GO:0005262">
    <property type="term" value="F:calcium channel activity"/>
    <property type="evidence" value="ECO:0007669"/>
    <property type="project" value="UniProtKB-KW"/>
</dbReference>
<protein>
    <submittedName>
        <fullName evidence="22">Uncharacterized protein</fullName>
    </submittedName>
</protein>
<evidence type="ECO:0000256" key="11">
    <source>
        <dbReference type="ARBA" id="ARBA00023157"/>
    </source>
</evidence>
<keyword evidence="9 15" id="KW-0406">Ion transport</keyword>
<feature type="disulfide bond" evidence="16">
    <location>
        <begin position="186"/>
        <end position="199"/>
    </location>
</feature>
<evidence type="ECO:0000256" key="12">
    <source>
        <dbReference type="ARBA" id="ARBA00023180"/>
    </source>
</evidence>
<keyword evidence="10 19" id="KW-0472">Membrane</keyword>
<evidence type="ECO:0000256" key="1">
    <source>
        <dbReference type="ARBA" id="ARBA00004138"/>
    </source>
</evidence>
<accession>A0A653CH35</accession>
<dbReference type="PRINTS" id="PR01433">
    <property type="entry name" value="POLYCYSTIN2"/>
</dbReference>
<feature type="coiled-coil region" evidence="17">
    <location>
        <begin position="654"/>
        <end position="688"/>
    </location>
</feature>
<evidence type="ECO:0000256" key="19">
    <source>
        <dbReference type="SAM" id="Phobius"/>
    </source>
</evidence>
<name>A0A653CH35_CALMS</name>
<feature type="transmembrane region" description="Helical" evidence="19">
    <location>
        <begin position="324"/>
        <end position="344"/>
    </location>
</feature>
<dbReference type="GO" id="GO:0005929">
    <property type="term" value="C:cilium"/>
    <property type="evidence" value="ECO:0007669"/>
    <property type="project" value="UniProtKB-SubCell"/>
</dbReference>
<keyword evidence="6 19" id="KW-0812">Transmembrane</keyword>
<dbReference type="Proteomes" id="UP000410492">
    <property type="component" value="Unassembled WGS sequence"/>
</dbReference>
<evidence type="ECO:0000259" key="20">
    <source>
        <dbReference type="Pfam" id="PF08016"/>
    </source>
</evidence>
<dbReference type="GO" id="GO:0005509">
    <property type="term" value="F:calcium ion binding"/>
    <property type="evidence" value="ECO:0007669"/>
    <property type="project" value="InterPro"/>
</dbReference>
<evidence type="ECO:0000259" key="21">
    <source>
        <dbReference type="Pfam" id="PF20519"/>
    </source>
</evidence>
<dbReference type="PANTHER" id="PTHR10877:SF183">
    <property type="entry name" value="AT14535P-RELATED"/>
    <property type="match status" value="1"/>
</dbReference>
<dbReference type="InterPro" id="IPR051223">
    <property type="entry name" value="Polycystin"/>
</dbReference>
<dbReference type="FunFam" id="1.10.287.70:FF:000055">
    <property type="entry name" value="Polycystic kidney disease 2-like 1"/>
    <property type="match status" value="1"/>
</dbReference>
<gene>
    <name evidence="22" type="ORF">CALMAC_LOCUS9056</name>
</gene>
<evidence type="ECO:0000256" key="6">
    <source>
        <dbReference type="ARBA" id="ARBA00022692"/>
    </source>
</evidence>
<keyword evidence="15" id="KW-0109">Calcium transport</keyword>
<dbReference type="Pfam" id="PF20519">
    <property type="entry name" value="Polycystin_dom"/>
    <property type="match status" value="1"/>
</dbReference>
<feature type="transmembrane region" description="Helical" evidence="19">
    <location>
        <begin position="453"/>
        <end position="475"/>
    </location>
</feature>
<dbReference type="InterPro" id="IPR046791">
    <property type="entry name" value="Polycystin_dom"/>
</dbReference>
<feature type="domain" description="Polycystin cation channel PKD1/PKD2" evidence="20">
    <location>
        <begin position="319"/>
        <end position="543"/>
    </location>
</feature>
<evidence type="ECO:0000256" key="8">
    <source>
        <dbReference type="ARBA" id="ARBA00023054"/>
    </source>
</evidence>
<dbReference type="InterPro" id="IPR013122">
    <property type="entry name" value="PKD1_2_channel"/>
</dbReference>
<evidence type="ECO:0000256" key="15">
    <source>
        <dbReference type="PIRSR" id="PIRSR603915-1"/>
    </source>
</evidence>
<keyword evidence="23" id="KW-1185">Reference proteome</keyword>
<keyword evidence="13" id="KW-0966">Cell projection</keyword>
<evidence type="ECO:0000256" key="13">
    <source>
        <dbReference type="ARBA" id="ARBA00023273"/>
    </source>
</evidence>
<keyword evidence="15" id="KW-0107">Calcium channel</keyword>
<evidence type="ECO:0000256" key="10">
    <source>
        <dbReference type="ARBA" id="ARBA00023136"/>
    </source>
</evidence>
<evidence type="ECO:0000256" key="17">
    <source>
        <dbReference type="SAM" id="Coils"/>
    </source>
</evidence>
<dbReference type="Gene3D" id="1.10.287.70">
    <property type="match status" value="1"/>
</dbReference>
<dbReference type="Pfam" id="PF08016">
    <property type="entry name" value="PKD_channel"/>
    <property type="match status" value="1"/>
</dbReference>
<dbReference type="OrthoDB" id="444119at2759"/>
<keyword evidence="11" id="KW-1015">Disulfide bond</keyword>
<dbReference type="AlphaFoldDB" id="A0A653CH35"/>
<feature type="transmembrane region" description="Helical" evidence="19">
    <location>
        <begin position="514"/>
        <end position="536"/>
    </location>
</feature>
<evidence type="ECO:0000256" key="7">
    <source>
        <dbReference type="ARBA" id="ARBA00022989"/>
    </source>
</evidence>
<organism evidence="22 23">
    <name type="scientific">Callosobruchus maculatus</name>
    <name type="common">Southern cowpea weevil</name>
    <name type="synonym">Pulse bruchid</name>
    <dbReference type="NCBI Taxonomy" id="64391"/>
    <lineage>
        <taxon>Eukaryota</taxon>
        <taxon>Metazoa</taxon>
        <taxon>Ecdysozoa</taxon>
        <taxon>Arthropoda</taxon>
        <taxon>Hexapoda</taxon>
        <taxon>Insecta</taxon>
        <taxon>Pterygota</taxon>
        <taxon>Neoptera</taxon>
        <taxon>Endopterygota</taxon>
        <taxon>Coleoptera</taxon>
        <taxon>Polyphaga</taxon>
        <taxon>Cucujiformia</taxon>
        <taxon>Chrysomeloidea</taxon>
        <taxon>Chrysomelidae</taxon>
        <taxon>Bruchinae</taxon>
        <taxon>Bruchini</taxon>
        <taxon>Callosobruchus</taxon>
    </lineage>
</organism>
<feature type="binding site" evidence="15">
    <location>
        <position position="626"/>
    </location>
    <ligand>
        <name>Ca(2+)</name>
        <dbReference type="ChEBI" id="CHEBI:29108"/>
        <label>2</label>
    </ligand>
</feature>